<evidence type="ECO:0000313" key="2">
    <source>
        <dbReference type="Proteomes" id="UP000177913"/>
    </source>
</evidence>
<reference evidence="1 2" key="1">
    <citation type="journal article" date="2016" name="Nat. Commun.">
        <title>Thousands of microbial genomes shed light on interconnected biogeochemical processes in an aquifer system.</title>
        <authorList>
            <person name="Anantharaman K."/>
            <person name="Brown C.T."/>
            <person name="Hug L.A."/>
            <person name="Sharon I."/>
            <person name="Castelle C.J."/>
            <person name="Probst A.J."/>
            <person name="Thomas B.C."/>
            <person name="Singh A."/>
            <person name="Wilkins M.J."/>
            <person name="Karaoz U."/>
            <person name="Brodie E.L."/>
            <person name="Williams K.H."/>
            <person name="Hubbard S.S."/>
            <person name="Banfield J.F."/>
        </authorList>
    </citation>
    <scope>NUCLEOTIDE SEQUENCE [LARGE SCALE GENOMIC DNA]</scope>
</reference>
<proteinExistence type="predicted"/>
<dbReference type="AlphaFoldDB" id="A0A1F7GYM4"/>
<name>A0A1F7GYM4_9BACT</name>
<accession>A0A1F7GYM4</accession>
<dbReference type="Proteomes" id="UP000177913">
    <property type="component" value="Unassembled WGS sequence"/>
</dbReference>
<dbReference type="EMBL" id="MFZO01000042">
    <property type="protein sequence ID" value="OGK23854.1"/>
    <property type="molecule type" value="Genomic_DNA"/>
</dbReference>
<organism evidence="1 2">
    <name type="scientific">Candidatus Roizmanbacteria bacterium RIFCSPHIGHO2_02_FULL_38_11</name>
    <dbReference type="NCBI Taxonomy" id="1802039"/>
    <lineage>
        <taxon>Bacteria</taxon>
        <taxon>Candidatus Roizmaniibacteriota</taxon>
    </lineage>
</organism>
<protein>
    <submittedName>
        <fullName evidence="1">Uncharacterized protein</fullName>
    </submittedName>
</protein>
<comment type="caution">
    <text evidence="1">The sequence shown here is derived from an EMBL/GenBank/DDBJ whole genome shotgun (WGS) entry which is preliminary data.</text>
</comment>
<evidence type="ECO:0000313" key="1">
    <source>
        <dbReference type="EMBL" id="OGK23854.1"/>
    </source>
</evidence>
<gene>
    <name evidence="1" type="ORF">A3C25_04530</name>
</gene>
<sequence length="66" mass="7721">MTRSEAPFFEYLTKRDACALARFLSQKVIIERNIKVNPDALLYERCLREAKGDKSVADTLFEIRRL</sequence>